<dbReference type="GO" id="GO:0120147">
    <property type="term" value="F:formylglycine-generating oxidase activity"/>
    <property type="evidence" value="ECO:0007669"/>
    <property type="project" value="TreeGrafter"/>
</dbReference>
<dbReference type="PANTHER" id="PTHR23150:SF19">
    <property type="entry name" value="FORMYLGLYCINE-GENERATING ENZYME"/>
    <property type="match status" value="1"/>
</dbReference>
<dbReference type="SUPFAM" id="SSF56436">
    <property type="entry name" value="C-type lectin-like"/>
    <property type="match status" value="1"/>
</dbReference>
<feature type="domain" description="Sulfatase-modifying factor enzyme-like" evidence="1">
    <location>
        <begin position="40"/>
        <end position="276"/>
    </location>
</feature>
<dbReference type="AlphaFoldDB" id="A0AAU7MWE2"/>
<evidence type="ECO:0000313" key="2">
    <source>
        <dbReference type="EMBL" id="XBQ22781.1"/>
    </source>
</evidence>
<dbReference type="Gene3D" id="3.90.1580.10">
    <property type="entry name" value="paralog of FGE (formylglycine-generating enzyme)"/>
    <property type="match status" value="1"/>
</dbReference>
<accession>A0AAU7MWE2</accession>
<reference evidence="2" key="1">
    <citation type="submission" date="2024-05" db="EMBL/GenBank/DDBJ databases">
        <title>Draft Genome Sequences of Flagellimonas sp. MMG031 and Marinobacter sp. MMG032 Isolated from the dinoflagellate Symbiodinium pilosum.</title>
        <authorList>
            <person name="Shikuma N.J."/>
            <person name="Farrell M.V."/>
        </authorList>
    </citation>
    <scope>NUCLEOTIDE SEQUENCE</scope>
    <source>
        <strain evidence="2">MMG031</strain>
    </source>
</reference>
<dbReference type="PANTHER" id="PTHR23150">
    <property type="entry name" value="SULFATASE MODIFYING FACTOR 1, 2"/>
    <property type="match status" value="1"/>
</dbReference>
<dbReference type="InterPro" id="IPR051043">
    <property type="entry name" value="Sulfatase_Mod_Factor_Kinase"/>
</dbReference>
<dbReference type="EMBL" id="CP157804">
    <property type="protein sequence ID" value="XBQ22781.1"/>
    <property type="molecule type" value="Genomic_DNA"/>
</dbReference>
<gene>
    <name evidence="2" type="ORF">ABNE31_14375</name>
</gene>
<protein>
    <submittedName>
        <fullName evidence="2">Formylglycine-generating enzyme family protein</fullName>
    </submittedName>
</protein>
<name>A0AAU7MWE2_9FLAO</name>
<evidence type="ECO:0000259" key="1">
    <source>
        <dbReference type="Pfam" id="PF03781"/>
    </source>
</evidence>
<dbReference type="InterPro" id="IPR005532">
    <property type="entry name" value="SUMF_dom"/>
</dbReference>
<organism evidence="2">
    <name type="scientific">Flagellimonas sp. MMG031</name>
    <dbReference type="NCBI Taxonomy" id="3158549"/>
    <lineage>
        <taxon>Bacteria</taxon>
        <taxon>Pseudomonadati</taxon>
        <taxon>Bacteroidota</taxon>
        <taxon>Flavobacteriia</taxon>
        <taxon>Flavobacteriales</taxon>
        <taxon>Flavobacteriaceae</taxon>
        <taxon>Flagellimonas</taxon>
    </lineage>
</organism>
<dbReference type="Pfam" id="PF03781">
    <property type="entry name" value="FGE-sulfatase"/>
    <property type="match status" value="1"/>
</dbReference>
<sequence>MGSQIKVVKTAYFILGGIAIGFGQDKSDYKEYLPGTRATVEMIAIPSGSFLMGSPATESERNLDEGPVREVKVEGFWMSKFEITWDLYNLFVERAIDNLDNEQKASEVQRDTDAVSGATIPYVDMSLGMGREDKYPAVNITQRAASAFCEWLSSITGHYYRLPTEAEWEYAARAGNNGPYHFGTNPADLEQYAWFDKNSDGKYHTVGTKKPNPWGLCDMYGNVAEWTLDQYNESGYTNSNLPFEPPTKEYPIAIRGGSFRDGAQQLRSASRLPSNPVWKQRDPQFPRSKWWFTDAAFVGFRIVRPYSTPRKSAYEYYWIKDQY</sequence>
<dbReference type="InterPro" id="IPR042095">
    <property type="entry name" value="SUMF_sf"/>
</dbReference>
<dbReference type="RefSeq" id="WP_349351610.1">
    <property type="nucleotide sequence ID" value="NZ_CP157804.1"/>
</dbReference>
<dbReference type="KEGG" id="fld:ABNE31_14375"/>
<proteinExistence type="predicted"/>
<dbReference type="InterPro" id="IPR016187">
    <property type="entry name" value="CTDL_fold"/>
</dbReference>